<gene>
    <name evidence="1" type="ORF">HMPREF0281_00326</name>
</gene>
<sequence length="41" mass="4570">MLFFLFSHVIAVPLYTGHDPPGLHTRPVPMTHLRGLLSTTV</sequence>
<name>A0ABN0AHH2_CORAM</name>
<comment type="caution">
    <text evidence="1">The sequence shown here is derived from an EMBL/GenBank/DDBJ whole genome shotgun (WGS) entry which is preliminary data.</text>
</comment>
<evidence type="ECO:0000313" key="1">
    <source>
        <dbReference type="EMBL" id="EFG82297.1"/>
    </source>
</evidence>
<evidence type="ECO:0000313" key="2">
    <source>
        <dbReference type="Proteomes" id="UP000006015"/>
    </source>
</evidence>
<organism evidence="1 2">
    <name type="scientific">Corynebacterium ammoniagenes DSM 20306</name>
    <dbReference type="NCBI Taxonomy" id="649754"/>
    <lineage>
        <taxon>Bacteria</taxon>
        <taxon>Bacillati</taxon>
        <taxon>Actinomycetota</taxon>
        <taxon>Actinomycetes</taxon>
        <taxon>Mycobacteriales</taxon>
        <taxon>Corynebacteriaceae</taxon>
        <taxon>Corynebacterium</taxon>
    </lineage>
</organism>
<protein>
    <submittedName>
        <fullName evidence="1">Uncharacterized protein</fullName>
    </submittedName>
</protein>
<keyword evidence="2" id="KW-1185">Reference proteome</keyword>
<dbReference type="EMBL" id="ADNS01000002">
    <property type="protein sequence ID" value="EFG82297.1"/>
    <property type="molecule type" value="Genomic_DNA"/>
</dbReference>
<reference evidence="1 2" key="1">
    <citation type="submission" date="2010-04" db="EMBL/GenBank/DDBJ databases">
        <authorList>
            <person name="Weinstock G."/>
            <person name="Sodergren E."/>
            <person name="Clifton S."/>
            <person name="Fulton L."/>
            <person name="Fulton B."/>
            <person name="Courtney L."/>
            <person name="Fronick C."/>
            <person name="Harrison M."/>
            <person name="Strong C."/>
            <person name="Farmer C."/>
            <person name="Delahaunty K."/>
            <person name="Markovic C."/>
            <person name="Hall O."/>
            <person name="Minx P."/>
            <person name="Tomlinson C."/>
            <person name="Mitreva M."/>
            <person name="Hou S."/>
            <person name="Wollam A."/>
            <person name="Pepin K.H."/>
            <person name="Johnson M."/>
            <person name="Bhonagiri V."/>
            <person name="Zhang X."/>
            <person name="Suruliraj S."/>
            <person name="Warren W."/>
            <person name="Chinwalla A."/>
            <person name="Mardis E.R."/>
            <person name="Wilson R.K."/>
        </authorList>
    </citation>
    <scope>NUCLEOTIDE SEQUENCE [LARGE SCALE GENOMIC DNA]</scope>
    <source>
        <strain evidence="1 2">DSM 20306</strain>
    </source>
</reference>
<proteinExistence type="predicted"/>
<dbReference type="Proteomes" id="UP000006015">
    <property type="component" value="Unassembled WGS sequence"/>
</dbReference>
<accession>A0ABN0AHH2</accession>